<dbReference type="SUPFAM" id="SSF51261">
    <property type="entry name" value="Duplicated hybrid motif"/>
    <property type="match status" value="1"/>
</dbReference>
<keyword evidence="3" id="KW-0812">Transmembrane</keyword>
<keyword evidence="3" id="KW-0472">Membrane</keyword>
<dbReference type="AlphaFoldDB" id="A0A1H2SFN4"/>
<evidence type="ECO:0000313" key="7">
    <source>
        <dbReference type="Proteomes" id="UP000199118"/>
    </source>
</evidence>
<dbReference type="PANTHER" id="PTHR21666">
    <property type="entry name" value="PEPTIDASE-RELATED"/>
    <property type="match status" value="1"/>
</dbReference>
<keyword evidence="1" id="KW-0732">Signal</keyword>
<keyword evidence="3" id="KW-1133">Transmembrane helix</keyword>
<evidence type="ECO:0000313" key="6">
    <source>
        <dbReference type="EMBL" id="SDW30446.1"/>
    </source>
</evidence>
<dbReference type="Proteomes" id="UP000199118">
    <property type="component" value="Unassembled WGS sequence"/>
</dbReference>
<dbReference type="InterPro" id="IPR016047">
    <property type="entry name" value="M23ase_b-sheet_dom"/>
</dbReference>
<dbReference type="STRING" id="356660.SAMN05444336_101648"/>
<dbReference type="CDD" id="cd12797">
    <property type="entry name" value="M23_peptidase"/>
    <property type="match status" value="1"/>
</dbReference>
<dbReference type="Gene3D" id="2.70.70.10">
    <property type="entry name" value="Glucose Permease (Domain IIA)"/>
    <property type="match status" value="1"/>
</dbReference>
<evidence type="ECO:0000259" key="4">
    <source>
        <dbReference type="Pfam" id="PF01551"/>
    </source>
</evidence>
<feature type="transmembrane region" description="Helical" evidence="3">
    <location>
        <begin position="41"/>
        <end position="63"/>
    </location>
</feature>
<reference evidence="6 7" key="1">
    <citation type="submission" date="2016-10" db="EMBL/GenBank/DDBJ databases">
        <authorList>
            <person name="de Groot N.N."/>
        </authorList>
    </citation>
    <scope>NUCLEOTIDE SEQUENCE [LARGE SCALE GENOMIC DNA]</scope>
    <source>
        <strain evidence="6 7">DSM 17890</strain>
    </source>
</reference>
<dbReference type="Pfam" id="PF19353">
    <property type="entry name" value="DUF5930"/>
    <property type="match status" value="1"/>
</dbReference>
<sequence length="479" mass="50917">MTSPNGRAEEPRAVGGLPDWRLTIRKGDDARHIRVSTRGGLLAAACVTALLGWTGFATVSLLLNHAEREALAARVAAYESGSADAVAEAEARRVADLAALEADRDARLAALTEDRDAEVAALEAQRDLAAEQASDALARLDVMSRELARRQASLVAAADAESELTLALESLRAKLADAVAARDEAERARMALAARAEALNADHAAADAAEDEWTSAIEGVTAALEDTTRERDAAVMMQAALADRLETLESERGRAAEARARLFSQLEDAVDAGLGGLEKALDAAGVNPDQVVAELRRDYSGEGGPFLPVDESASPLLVSEDAERVANLLGGLERASLMQVAAAKLPLAKPVHAAFRFTSGFGVRRDPKNGRSRMHAGTDFAAARGTPIHTTADGVVTFAGWQSGYGRVIKIRHAFGFETVYAHLNATRVKVGQRVARNDRIGDMGNSGRSTGSHLHYEIRLNGKPLNPMKYIEAARNVL</sequence>
<accession>A0A1H2SFN4</accession>
<name>A0A1H2SFN4_9RHOB</name>
<dbReference type="EMBL" id="FNMZ01000001">
    <property type="protein sequence ID" value="SDW30446.1"/>
    <property type="molecule type" value="Genomic_DNA"/>
</dbReference>
<evidence type="ECO:0000256" key="1">
    <source>
        <dbReference type="ARBA" id="ARBA00022729"/>
    </source>
</evidence>
<dbReference type="GO" id="GO:0004222">
    <property type="term" value="F:metalloendopeptidase activity"/>
    <property type="evidence" value="ECO:0007669"/>
    <property type="project" value="TreeGrafter"/>
</dbReference>
<dbReference type="InterPro" id="IPR011055">
    <property type="entry name" value="Dup_hybrid_motif"/>
</dbReference>
<protein>
    <submittedName>
        <fullName evidence="6">Murein DD-endopeptidase MepM and murein hydrolase activator NlpD, contain LysM domain</fullName>
    </submittedName>
</protein>
<keyword evidence="7" id="KW-1185">Reference proteome</keyword>
<organism evidence="6 7">
    <name type="scientific">Albimonas donghaensis</name>
    <dbReference type="NCBI Taxonomy" id="356660"/>
    <lineage>
        <taxon>Bacteria</taxon>
        <taxon>Pseudomonadati</taxon>
        <taxon>Pseudomonadota</taxon>
        <taxon>Alphaproteobacteria</taxon>
        <taxon>Rhodobacterales</taxon>
        <taxon>Paracoccaceae</taxon>
        <taxon>Albimonas</taxon>
    </lineage>
</organism>
<evidence type="ECO:0000256" key="3">
    <source>
        <dbReference type="SAM" id="Phobius"/>
    </source>
</evidence>
<dbReference type="Pfam" id="PF01551">
    <property type="entry name" value="Peptidase_M23"/>
    <property type="match status" value="1"/>
</dbReference>
<dbReference type="FunFam" id="2.70.70.10:FF:000006">
    <property type="entry name" value="M23 family peptidase"/>
    <property type="match status" value="1"/>
</dbReference>
<proteinExistence type="predicted"/>
<gene>
    <name evidence="6" type="ORF">SAMN05444336_101648</name>
</gene>
<keyword evidence="2" id="KW-0175">Coiled coil</keyword>
<dbReference type="InterPro" id="IPR045974">
    <property type="entry name" value="DUF5930"/>
</dbReference>
<feature type="domain" description="M23ase beta-sheet core" evidence="4">
    <location>
        <begin position="373"/>
        <end position="468"/>
    </location>
</feature>
<evidence type="ECO:0000256" key="2">
    <source>
        <dbReference type="SAM" id="Coils"/>
    </source>
</evidence>
<dbReference type="InterPro" id="IPR050570">
    <property type="entry name" value="Cell_wall_metabolism_enzyme"/>
</dbReference>
<keyword evidence="6" id="KW-0378">Hydrolase</keyword>
<dbReference type="PANTHER" id="PTHR21666:SF289">
    <property type="entry name" value="L-ALA--D-GLU ENDOPEPTIDASE"/>
    <property type="match status" value="1"/>
</dbReference>
<feature type="domain" description="DUF5930" evidence="5">
    <location>
        <begin position="17"/>
        <end position="356"/>
    </location>
</feature>
<evidence type="ECO:0000259" key="5">
    <source>
        <dbReference type="Pfam" id="PF19353"/>
    </source>
</evidence>
<feature type="coiled-coil region" evidence="2">
    <location>
        <begin position="168"/>
        <end position="202"/>
    </location>
</feature>